<protein>
    <recommendedName>
        <fullName evidence="2">RNA 2',3'-cyclic phosphodiesterase</fullName>
        <shortName evidence="2">RNA 2',3'-CPDase</shortName>
        <ecNumber evidence="2">3.1.4.58</ecNumber>
    </recommendedName>
</protein>
<dbReference type="InterPro" id="IPR009097">
    <property type="entry name" value="Cyclic_Pdiesterase"/>
</dbReference>
<dbReference type="PANTHER" id="PTHR35561:SF1">
    <property type="entry name" value="RNA 2',3'-CYCLIC PHOSPHODIESTERASE"/>
    <property type="match status" value="1"/>
</dbReference>
<dbReference type="OrthoDB" id="7061261at2"/>
<dbReference type="Gene3D" id="3.90.1140.10">
    <property type="entry name" value="Cyclic phosphodiesterase"/>
    <property type="match status" value="1"/>
</dbReference>
<evidence type="ECO:0000256" key="2">
    <source>
        <dbReference type="HAMAP-Rule" id="MF_01940"/>
    </source>
</evidence>
<comment type="similarity">
    <text evidence="2">Belongs to the 2H phosphoesterase superfamily. ThpR family.</text>
</comment>
<proteinExistence type="inferred from homology"/>
<dbReference type="Pfam" id="PF13563">
    <property type="entry name" value="2_5_RNA_ligase2"/>
    <property type="match status" value="1"/>
</dbReference>
<evidence type="ECO:0000313" key="4">
    <source>
        <dbReference type="Proteomes" id="UP000248146"/>
    </source>
</evidence>
<feature type="active site" description="Proton donor" evidence="2">
    <location>
        <position position="58"/>
    </location>
</feature>
<dbReference type="NCBIfam" id="TIGR02258">
    <property type="entry name" value="2_5_ligase"/>
    <property type="match status" value="1"/>
</dbReference>
<sequence>MRCDPRNGAQCCQGEAMPDTSLRLFFALPCPAHIARRLDTWRLAQGFSGVPTARGNLHLTLAFLGQLPASMLPLLEQLPPRLPLPQLGFDLSLDRLQCWPGGLLHLAPSQPPATLLELVRGLNEQLALAGLPTESRPYRPHLTLARRSRMPCAAIPATFSWRVEELRLYRSLDGRYQALCRWPLGSAQEQ</sequence>
<dbReference type="SUPFAM" id="SSF55144">
    <property type="entry name" value="LigT-like"/>
    <property type="match status" value="1"/>
</dbReference>
<dbReference type="GO" id="GO:0008664">
    <property type="term" value="F:RNA 2',3'-cyclic 3'-phosphodiesterase activity"/>
    <property type="evidence" value="ECO:0007669"/>
    <property type="project" value="UniProtKB-EC"/>
</dbReference>
<evidence type="ECO:0000313" key="3">
    <source>
        <dbReference type="EMBL" id="PYC22648.1"/>
    </source>
</evidence>
<dbReference type="Proteomes" id="UP000248146">
    <property type="component" value="Unassembled WGS sequence"/>
</dbReference>
<comment type="function">
    <text evidence="2">Hydrolyzes RNA 2',3'-cyclic phosphodiester to an RNA 2'-phosphomonoester.</text>
</comment>
<dbReference type="InterPro" id="IPR004175">
    <property type="entry name" value="RNA_CPDase"/>
</dbReference>
<comment type="catalytic activity">
    <reaction evidence="2">
        <text>a 3'-end 2',3'-cyclophospho-ribonucleotide-RNA + H2O = a 3'-end 2'-phospho-ribonucleotide-RNA + H(+)</text>
        <dbReference type="Rhea" id="RHEA:11828"/>
        <dbReference type="Rhea" id="RHEA-COMP:10464"/>
        <dbReference type="Rhea" id="RHEA-COMP:17353"/>
        <dbReference type="ChEBI" id="CHEBI:15377"/>
        <dbReference type="ChEBI" id="CHEBI:15378"/>
        <dbReference type="ChEBI" id="CHEBI:83064"/>
        <dbReference type="ChEBI" id="CHEBI:173113"/>
        <dbReference type="EC" id="3.1.4.58"/>
    </reaction>
</comment>
<dbReference type="AlphaFoldDB" id="A0A2V4KRQ4"/>
<keyword evidence="1 2" id="KW-0378">Hydrolase</keyword>
<feature type="active site" description="Proton acceptor" evidence="2">
    <location>
        <position position="141"/>
    </location>
</feature>
<comment type="caution">
    <text evidence="3">The sequence shown here is derived from an EMBL/GenBank/DDBJ whole genome shotgun (WGS) entry which is preliminary data.</text>
</comment>
<gene>
    <name evidence="3" type="primary">thpR</name>
    <name evidence="3" type="ORF">DMO17_14400</name>
</gene>
<organism evidence="3 4">
    <name type="scientific">Aquipseudomonas alcaligenes</name>
    <name type="common">Pseudomonas alcaligenes</name>
    <dbReference type="NCBI Taxonomy" id="43263"/>
    <lineage>
        <taxon>Bacteria</taxon>
        <taxon>Pseudomonadati</taxon>
        <taxon>Pseudomonadota</taxon>
        <taxon>Gammaproteobacteria</taxon>
        <taxon>Pseudomonadales</taxon>
        <taxon>Pseudomonadaceae</taxon>
        <taxon>Aquipseudomonas</taxon>
    </lineage>
</organism>
<dbReference type="GO" id="GO:0004113">
    <property type="term" value="F:2',3'-cyclic-nucleotide 3'-phosphodiesterase activity"/>
    <property type="evidence" value="ECO:0007669"/>
    <property type="project" value="InterPro"/>
</dbReference>
<dbReference type="EC" id="3.1.4.58" evidence="2"/>
<evidence type="ECO:0000256" key="1">
    <source>
        <dbReference type="ARBA" id="ARBA00022801"/>
    </source>
</evidence>
<dbReference type="EMBL" id="QJRX01000007">
    <property type="protein sequence ID" value="PYC22648.1"/>
    <property type="molecule type" value="Genomic_DNA"/>
</dbReference>
<dbReference type="PANTHER" id="PTHR35561">
    <property type="entry name" value="RNA 2',3'-CYCLIC PHOSPHODIESTERASE"/>
    <property type="match status" value="1"/>
</dbReference>
<feature type="short sequence motif" description="HXTX 2" evidence="2">
    <location>
        <begin position="141"/>
        <end position="144"/>
    </location>
</feature>
<name>A0A2V4KRQ4_AQUAC</name>
<accession>A0A2V4KRQ4</accession>
<dbReference type="HAMAP" id="MF_01940">
    <property type="entry name" value="RNA_CPDase"/>
    <property type="match status" value="1"/>
</dbReference>
<feature type="short sequence motif" description="HXTX 1" evidence="2">
    <location>
        <begin position="58"/>
        <end position="61"/>
    </location>
</feature>
<reference evidence="3 4" key="1">
    <citation type="submission" date="2018-06" db="EMBL/GenBank/DDBJ databases">
        <title>Pseudomonas diversity within urban Lake Michigan freshwaters.</title>
        <authorList>
            <person name="Batrich M."/>
            <person name="Hatzopoulos T."/>
            <person name="Putonti C."/>
        </authorList>
    </citation>
    <scope>NUCLEOTIDE SEQUENCE [LARGE SCALE GENOMIC DNA]</scope>
    <source>
        <strain evidence="3 4">MB-090714</strain>
    </source>
</reference>